<feature type="domain" description="DDE Tnp4" evidence="3">
    <location>
        <begin position="7"/>
        <end position="117"/>
    </location>
</feature>
<dbReference type="GO" id="GO:0046872">
    <property type="term" value="F:metal ion binding"/>
    <property type="evidence" value="ECO:0007669"/>
    <property type="project" value="UniProtKB-KW"/>
</dbReference>
<dbReference type="Proteomes" id="UP001329430">
    <property type="component" value="Chromosome 2"/>
</dbReference>
<evidence type="ECO:0000313" key="5">
    <source>
        <dbReference type="Proteomes" id="UP001329430"/>
    </source>
</evidence>
<evidence type="ECO:0000256" key="2">
    <source>
        <dbReference type="ARBA" id="ARBA00022723"/>
    </source>
</evidence>
<evidence type="ECO:0000256" key="1">
    <source>
        <dbReference type="ARBA" id="ARBA00001968"/>
    </source>
</evidence>
<dbReference type="Pfam" id="PF13359">
    <property type="entry name" value="DDE_Tnp_4"/>
    <property type="match status" value="1"/>
</dbReference>
<reference evidence="4 5" key="1">
    <citation type="journal article" date="2024" name="Insects">
        <title>An Improved Chromosome-Level Genome Assembly of the Firefly Pyrocoelia pectoralis.</title>
        <authorList>
            <person name="Fu X."/>
            <person name="Meyer-Rochow V.B."/>
            <person name="Ballantyne L."/>
            <person name="Zhu X."/>
        </authorList>
    </citation>
    <scope>NUCLEOTIDE SEQUENCE [LARGE SCALE GENOMIC DNA]</scope>
    <source>
        <strain evidence="4">XCY_ONT2</strain>
    </source>
</reference>
<dbReference type="InterPro" id="IPR027806">
    <property type="entry name" value="HARBI1_dom"/>
</dbReference>
<gene>
    <name evidence="4" type="ORF">RI129_002845</name>
</gene>
<proteinExistence type="predicted"/>
<dbReference type="EMBL" id="JAVRBK010000002">
    <property type="protein sequence ID" value="KAK5647953.1"/>
    <property type="molecule type" value="Genomic_DNA"/>
</dbReference>
<sequence>MLNIVLHYVSLGVNGGVSDGDIFHRSSLATWLNNNDLHIPPPDFLSGTQNKAPYVIVANDAFPLSINLMKPYSQRGLSYDTRIFNYRLTRARRMIENSVGMLANRFRVLLNPINLAVVCRKCNPCMCGTSSLFML</sequence>
<accession>A0AAN7VP91</accession>
<keyword evidence="5" id="KW-1185">Reference proteome</keyword>
<name>A0AAN7VP91_9COLE</name>
<evidence type="ECO:0000259" key="3">
    <source>
        <dbReference type="Pfam" id="PF13359"/>
    </source>
</evidence>
<comment type="caution">
    <text evidence="4">The sequence shown here is derived from an EMBL/GenBank/DDBJ whole genome shotgun (WGS) entry which is preliminary data.</text>
</comment>
<comment type="cofactor">
    <cofactor evidence="1">
        <name>a divalent metal cation</name>
        <dbReference type="ChEBI" id="CHEBI:60240"/>
    </cofactor>
</comment>
<organism evidence="4 5">
    <name type="scientific">Pyrocoelia pectoralis</name>
    <dbReference type="NCBI Taxonomy" id="417401"/>
    <lineage>
        <taxon>Eukaryota</taxon>
        <taxon>Metazoa</taxon>
        <taxon>Ecdysozoa</taxon>
        <taxon>Arthropoda</taxon>
        <taxon>Hexapoda</taxon>
        <taxon>Insecta</taxon>
        <taxon>Pterygota</taxon>
        <taxon>Neoptera</taxon>
        <taxon>Endopterygota</taxon>
        <taxon>Coleoptera</taxon>
        <taxon>Polyphaga</taxon>
        <taxon>Elateriformia</taxon>
        <taxon>Elateroidea</taxon>
        <taxon>Lampyridae</taxon>
        <taxon>Lampyrinae</taxon>
        <taxon>Pyrocoelia</taxon>
    </lineage>
</organism>
<keyword evidence="2" id="KW-0479">Metal-binding</keyword>
<protein>
    <recommendedName>
        <fullName evidence="3">DDE Tnp4 domain-containing protein</fullName>
    </recommendedName>
</protein>
<evidence type="ECO:0000313" key="4">
    <source>
        <dbReference type="EMBL" id="KAK5647953.1"/>
    </source>
</evidence>
<dbReference type="AlphaFoldDB" id="A0AAN7VP91"/>